<keyword evidence="2" id="KW-1133">Transmembrane helix</keyword>
<evidence type="ECO:0000256" key="1">
    <source>
        <dbReference type="SAM" id="MobiDB-lite"/>
    </source>
</evidence>
<dbReference type="Proteomes" id="UP001565927">
    <property type="component" value="Unassembled WGS sequence"/>
</dbReference>
<proteinExistence type="predicted"/>
<dbReference type="EMBL" id="JBGFTU010000004">
    <property type="protein sequence ID" value="MEZ0163985.1"/>
    <property type="molecule type" value="Genomic_DNA"/>
</dbReference>
<comment type="caution">
    <text evidence="4">The sequence shown here is derived from an EMBL/GenBank/DDBJ whole genome shotgun (WGS) entry which is preliminary data.</text>
</comment>
<dbReference type="SUPFAM" id="SSF49785">
    <property type="entry name" value="Galactose-binding domain-like"/>
    <property type="match status" value="1"/>
</dbReference>
<evidence type="ECO:0000259" key="3">
    <source>
        <dbReference type="Pfam" id="PF25302"/>
    </source>
</evidence>
<accession>A0ABV4H0H9</accession>
<evidence type="ECO:0000256" key="2">
    <source>
        <dbReference type="SAM" id="Phobius"/>
    </source>
</evidence>
<protein>
    <recommendedName>
        <fullName evidence="3">NAD glycohydrolase translocation F5/8 type C domain-containing protein</fullName>
    </recommendedName>
</protein>
<dbReference type="Gene3D" id="2.60.120.260">
    <property type="entry name" value="Galactose-binding domain-like"/>
    <property type="match status" value="1"/>
</dbReference>
<evidence type="ECO:0000313" key="5">
    <source>
        <dbReference type="Proteomes" id="UP001565927"/>
    </source>
</evidence>
<sequence length="284" mass="29169">MPTTTTCSSCRAAMRAGDRFCWTCGTPRGSADRLEVVGPPAAQGRRRRAGGPVLAGVAALAVVAVGFSSWYLTRPDDDAAAQTPAPALAVSASPTTTPAATPAVTPGTASAAPTPTAPDPTPAFPTGSVVPVRASAPSTAPDNTDAGGRTTTYAVSHVLDGDPATAWRAEGDASGDTLVFTFEGPVRLTGVGLVNGFAKVDPVDGTDRYEQGRRITAVTWTFRTAEGPVRVRQDLRDGDRGMQTTTVAPVEVSEVGLTIDRTTRPGAGRGFDRTAISDVVFVNS</sequence>
<dbReference type="RefSeq" id="WP_370440239.1">
    <property type="nucleotide sequence ID" value="NZ_JBGFTU010000004.1"/>
</dbReference>
<evidence type="ECO:0000313" key="4">
    <source>
        <dbReference type="EMBL" id="MEZ0163985.1"/>
    </source>
</evidence>
<reference evidence="4 5" key="1">
    <citation type="submission" date="2024-07" db="EMBL/GenBank/DDBJ databases">
        <authorList>
            <person name="Thanompreechachai J."/>
            <person name="Duangmal K."/>
        </authorList>
    </citation>
    <scope>NUCLEOTIDE SEQUENCE [LARGE SCALE GENOMIC DNA]</scope>
    <source>
        <strain evidence="4 5">LSe6-4</strain>
    </source>
</reference>
<keyword evidence="2" id="KW-0812">Transmembrane</keyword>
<dbReference type="NCBIfam" id="NF047619">
    <property type="entry name" value="NADase_discoid"/>
    <property type="match status" value="1"/>
</dbReference>
<organism evidence="4 5">
    <name type="scientific">Kineococcus halophytocola</name>
    <dbReference type="NCBI Taxonomy" id="3234027"/>
    <lineage>
        <taxon>Bacteria</taxon>
        <taxon>Bacillati</taxon>
        <taxon>Actinomycetota</taxon>
        <taxon>Actinomycetes</taxon>
        <taxon>Kineosporiales</taxon>
        <taxon>Kineosporiaceae</taxon>
        <taxon>Kineococcus</taxon>
    </lineage>
</organism>
<dbReference type="InterPro" id="IPR057561">
    <property type="entry name" value="NADase_transloc"/>
</dbReference>
<name>A0ABV4H0H9_9ACTN</name>
<feature type="transmembrane region" description="Helical" evidence="2">
    <location>
        <begin position="53"/>
        <end position="72"/>
    </location>
</feature>
<gene>
    <name evidence="4" type="ORF">AB2L27_04300</name>
</gene>
<dbReference type="InterPro" id="IPR008979">
    <property type="entry name" value="Galactose-bd-like_sf"/>
</dbReference>
<keyword evidence="2" id="KW-0472">Membrane</keyword>
<dbReference type="Pfam" id="PF25302">
    <property type="entry name" value="NADase_transloc"/>
    <property type="match status" value="1"/>
</dbReference>
<keyword evidence="5" id="KW-1185">Reference proteome</keyword>
<feature type="region of interest" description="Disordered" evidence="1">
    <location>
        <begin position="83"/>
        <end position="149"/>
    </location>
</feature>
<feature type="domain" description="NAD glycohydrolase translocation F5/8 type C" evidence="3">
    <location>
        <begin position="150"/>
        <end position="281"/>
    </location>
</feature>
<feature type="compositionally biased region" description="Low complexity" evidence="1">
    <location>
        <begin position="83"/>
        <end position="114"/>
    </location>
</feature>